<evidence type="ECO:0000256" key="3">
    <source>
        <dbReference type="ARBA" id="ARBA00022692"/>
    </source>
</evidence>
<comment type="subcellular location">
    <subcellularLocation>
        <location evidence="1">Membrane</location>
        <topology evidence="1">Multi-pass membrane protein</topology>
    </subcellularLocation>
</comment>
<dbReference type="Gene3D" id="1.20.140.150">
    <property type="match status" value="1"/>
</dbReference>
<keyword evidence="5 6" id="KW-0472">Membrane</keyword>
<dbReference type="PANTHER" id="PTHR31548:SF1">
    <property type="entry name" value="LD47387P"/>
    <property type="match status" value="1"/>
</dbReference>
<protein>
    <submittedName>
        <fullName evidence="7">Uncharacterized protein</fullName>
    </submittedName>
</protein>
<feature type="transmembrane region" description="Helical" evidence="6">
    <location>
        <begin position="86"/>
        <end position="112"/>
    </location>
</feature>
<feature type="transmembrane region" description="Helical" evidence="6">
    <location>
        <begin position="7"/>
        <end position="27"/>
    </location>
</feature>
<dbReference type="GO" id="GO:0016020">
    <property type="term" value="C:membrane"/>
    <property type="evidence" value="ECO:0007669"/>
    <property type="project" value="UniProtKB-SubCell"/>
</dbReference>
<accession>A0A6B2ED76</accession>
<dbReference type="InterPro" id="IPR026748">
    <property type="entry name" value="Clarin"/>
</dbReference>
<evidence type="ECO:0000256" key="1">
    <source>
        <dbReference type="ARBA" id="ARBA00004141"/>
    </source>
</evidence>
<name>A0A6B2ED76_9DIPT</name>
<evidence type="ECO:0000256" key="4">
    <source>
        <dbReference type="ARBA" id="ARBA00022989"/>
    </source>
</evidence>
<organism evidence="7">
    <name type="scientific">Phlebotomus kandelakii</name>
    <dbReference type="NCBI Taxonomy" id="1109342"/>
    <lineage>
        <taxon>Eukaryota</taxon>
        <taxon>Metazoa</taxon>
        <taxon>Ecdysozoa</taxon>
        <taxon>Arthropoda</taxon>
        <taxon>Hexapoda</taxon>
        <taxon>Insecta</taxon>
        <taxon>Pterygota</taxon>
        <taxon>Neoptera</taxon>
        <taxon>Endopterygota</taxon>
        <taxon>Diptera</taxon>
        <taxon>Nematocera</taxon>
        <taxon>Psychodoidea</taxon>
        <taxon>Psychodidae</taxon>
        <taxon>Phlebotomus</taxon>
        <taxon>Larroussius</taxon>
    </lineage>
</organism>
<feature type="transmembrane region" description="Helical" evidence="6">
    <location>
        <begin position="124"/>
        <end position="151"/>
    </location>
</feature>
<dbReference type="EMBL" id="GIFK01002295">
    <property type="protein sequence ID" value="NBJ59998.1"/>
    <property type="molecule type" value="Transcribed_RNA"/>
</dbReference>
<keyword evidence="3 6" id="KW-0812">Transmembrane</keyword>
<reference evidence="7" key="1">
    <citation type="submission" date="2019-10" db="EMBL/GenBank/DDBJ databases">
        <title>Short sand fly seasons in Tbilisi, Georgia, hinder development of host immunity to saliva of the visceral leishmaniasis vector Phlebotomus kandelakii.</title>
        <authorList>
            <person name="Oliveira F."/>
            <person name="Giorgobiani E."/>
            <person name="Guimaraes-Costa A.B."/>
            <person name="Abdeladhim M."/>
            <person name="Oristian J."/>
            <person name="Tskhvaradze L."/>
            <person name="Tsertsvadze N."/>
            <person name="Zakalashvili M."/>
            <person name="Valenzuela J.G."/>
            <person name="Kamhawi S."/>
        </authorList>
    </citation>
    <scope>NUCLEOTIDE SEQUENCE</scope>
    <source>
        <strain evidence="7">Wild-capture in Tbilisi</strain>
        <tissue evidence="7">Salivary glands</tissue>
    </source>
</reference>
<dbReference type="AlphaFoldDB" id="A0A6B2ED76"/>
<evidence type="ECO:0000256" key="5">
    <source>
        <dbReference type="ARBA" id="ARBA00023136"/>
    </source>
</evidence>
<proteinExistence type="inferred from homology"/>
<comment type="similarity">
    <text evidence="2">Belongs to the clarin family.</text>
</comment>
<feature type="transmembrane region" description="Helical" evidence="6">
    <location>
        <begin position="177"/>
        <end position="202"/>
    </location>
</feature>
<keyword evidence="4 6" id="KW-1133">Transmembrane helix</keyword>
<sequence length="227" mass="24896">MSLKTRSLVFVTFLGNFVVVGLLVAAFTTDRWVEADARRHNSTESSGRVNLGLFAGTKELNVGYGARRHDISVPQFIAAEPDLMSYWLWLGTALGGGLALFSSTVAGIAAILKSASTRKRKGTVVLLFVANIASVLSHLIAFACWLAQFLIHLHENVLSREDQNNLWYTGGLARLGLSFHILVLGIAIIVLNIICLIIAVYLERKEHRVTTELLSGDEKTQGVIMLY</sequence>
<dbReference type="GO" id="GO:0007605">
    <property type="term" value="P:sensory perception of sound"/>
    <property type="evidence" value="ECO:0007669"/>
    <property type="project" value="UniProtKB-ARBA"/>
</dbReference>
<evidence type="ECO:0000256" key="2">
    <source>
        <dbReference type="ARBA" id="ARBA00005787"/>
    </source>
</evidence>
<dbReference type="PANTHER" id="PTHR31548">
    <property type="entry name" value="CLARIN"/>
    <property type="match status" value="1"/>
</dbReference>
<evidence type="ECO:0000313" key="7">
    <source>
        <dbReference type="EMBL" id="NBJ59998.1"/>
    </source>
</evidence>
<evidence type="ECO:0000256" key="6">
    <source>
        <dbReference type="SAM" id="Phobius"/>
    </source>
</evidence>